<sequence>MKKIYLAGFDVFAPDARQRGAKMKMMCAEKGFAGLYPFDNEADNAQDIFAGNCGLIDQADIVIANLNPFRGAEPDSGTCFEVGYAHAKGKQIYGYVSDGRAMREKIGEKDAEGFAVENFGLPLNLMLCGAARIVAGNFAAALAVCASEQA</sequence>
<dbReference type="PANTHER" id="PTHR15364">
    <property type="entry name" value="2'-DEOXYNUCLEOSIDE 5'-PHOSPHATE N-HYDROLASE 1"/>
    <property type="match status" value="1"/>
</dbReference>
<proteinExistence type="predicted"/>
<dbReference type="InterPro" id="IPR007710">
    <property type="entry name" value="Nucleoside_deoxyribTrfase"/>
</dbReference>
<dbReference type="RefSeq" id="WP_054327353.1">
    <property type="nucleotide sequence ID" value="NZ_JACOPL010000009.1"/>
</dbReference>
<reference evidence="1" key="1">
    <citation type="submission" date="2020-08" db="EMBL/GenBank/DDBJ databases">
        <title>Genome public.</title>
        <authorList>
            <person name="Liu C."/>
            <person name="Sun Q."/>
        </authorList>
    </citation>
    <scope>NUCLEOTIDE SEQUENCE</scope>
    <source>
        <strain evidence="1">NSJ-28</strain>
    </source>
</reference>
<evidence type="ECO:0000313" key="2">
    <source>
        <dbReference type="Proteomes" id="UP000606499"/>
    </source>
</evidence>
<comment type="caution">
    <text evidence="1">The sequence shown here is derived from an EMBL/GenBank/DDBJ whole genome shotgun (WGS) entry which is preliminary data.</text>
</comment>
<dbReference type="SUPFAM" id="SSF52309">
    <property type="entry name" value="N-(deoxy)ribosyltransferase-like"/>
    <property type="match status" value="1"/>
</dbReference>
<dbReference type="InterPro" id="IPR051239">
    <property type="entry name" value="2'-dNMP_N-hydrolase"/>
</dbReference>
<dbReference type="EMBL" id="JACOPL010000009">
    <property type="protein sequence ID" value="MBC5725971.1"/>
    <property type="molecule type" value="Genomic_DNA"/>
</dbReference>
<dbReference type="Pfam" id="PF05014">
    <property type="entry name" value="Nuc_deoxyrib_tr"/>
    <property type="match status" value="1"/>
</dbReference>
<evidence type="ECO:0000313" key="1">
    <source>
        <dbReference type="EMBL" id="MBC5725971.1"/>
    </source>
</evidence>
<dbReference type="GO" id="GO:0009159">
    <property type="term" value="P:deoxyribonucleoside monophosphate catabolic process"/>
    <property type="evidence" value="ECO:0007669"/>
    <property type="project" value="TreeGrafter"/>
</dbReference>
<dbReference type="PANTHER" id="PTHR15364:SF0">
    <property type="entry name" value="2'-DEOXYNUCLEOSIDE 5'-PHOSPHATE N-HYDROLASE 1"/>
    <property type="match status" value="1"/>
</dbReference>
<keyword evidence="2" id="KW-1185">Reference proteome</keyword>
<gene>
    <name evidence="1" type="ORF">H8S45_10940</name>
</gene>
<protein>
    <submittedName>
        <fullName evidence="1">Nucleoside 2-deoxyribosyltransferase</fullName>
    </submittedName>
</protein>
<name>A0A923RX63_9FIRM</name>
<accession>A0A923RX63</accession>
<dbReference type="AlphaFoldDB" id="A0A923RX63"/>
<dbReference type="Proteomes" id="UP000606499">
    <property type="component" value="Unassembled WGS sequence"/>
</dbReference>
<dbReference type="Gene3D" id="3.40.50.450">
    <property type="match status" value="1"/>
</dbReference>
<organism evidence="1 2">
    <name type="scientific">Agathobaculum faecis</name>
    <dbReference type="NCBI Taxonomy" id="2763013"/>
    <lineage>
        <taxon>Bacteria</taxon>
        <taxon>Bacillati</taxon>
        <taxon>Bacillota</taxon>
        <taxon>Clostridia</taxon>
        <taxon>Eubacteriales</taxon>
        <taxon>Butyricicoccaceae</taxon>
        <taxon>Agathobaculum</taxon>
    </lineage>
</organism>
<dbReference type="GO" id="GO:0070694">
    <property type="term" value="F:5-hydroxymethyl-dUMP N-hydrolase activity"/>
    <property type="evidence" value="ECO:0007669"/>
    <property type="project" value="TreeGrafter"/>
</dbReference>